<dbReference type="EMBL" id="CAJNJA010036957">
    <property type="protein sequence ID" value="CAE7727061.1"/>
    <property type="molecule type" value="Genomic_DNA"/>
</dbReference>
<keyword evidence="1" id="KW-0812">Transmembrane</keyword>
<keyword evidence="3" id="KW-1185">Reference proteome</keyword>
<proteinExistence type="predicted"/>
<feature type="non-terminal residue" evidence="2">
    <location>
        <position position="1"/>
    </location>
</feature>
<accession>A0A812XEE6</accession>
<comment type="caution">
    <text evidence="2">The sequence shown here is derived from an EMBL/GenBank/DDBJ whole genome shotgun (WGS) entry which is preliminary data.</text>
</comment>
<evidence type="ECO:0000313" key="3">
    <source>
        <dbReference type="Proteomes" id="UP000601435"/>
    </source>
</evidence>
<dbReference type="OrthoDB" id="448531at2759"/>
<reference evidence="2" key="1">
    <citation type="submission" date="2021-02" db="EMBL/GenBank/DDBJ databases">
        <authorList>
            <person name="Dougan E. K."/>
            <person name="Rhodes N."/>
            <person name="Thang M."/>
            <person name="Chan C."/>
        </authorList>
    </citation>
    <scope>NUCLEOTIDE SEQUENCE</scope>
</reference>
<gene>
    <name evidence="2" type="ORF">SNEC2469_LOCUS21000</name>
</gene>
<feature type="transmembrane region" description="Helical" evidence="1">
    <location>
        <begin position="233"/>
        <end position="253"/>
    </location>
</feature>
<dbReference type="AlphaFoldDB" id="A0A812XEE6"/>
<keyword evidence="1" id="KW-0472">Membrane</keyword>
<dbReference type="Proteomes" id="UP000601435">
    <property type="component" value="Unassembled WGS sequence"/>
</dbReference>
<keyword evidence="1" id="KW-1133">Transmembrane helix</keyword>
<feature type="transmembrane region" description="Helical" evidence="1">
    <location>
        <begin position="274"/>
        <end position="297"/>
    </location>
</feature>
<feature type="transmembrane region" description="Helical" evidence="1">
    <location>
        <begin position="170"/>
        <end position="189"/>
    </location>
</feature>
<feature type="non-terminal residue" evidence="2">
    <location>
        <position position="325"/>
    </location>
</feature>
<feature type="transmembrane region" description="Helical" evidence="1">
    <location>
        <begin position="122"/>
        <end position="142"/>
    </location>
</feature>
<feature type="transmembrane region" description="Helical" evidence="1">
    <location>
        <begin position="59"/>
        <end position="78"/>
    </location>
</feature>
<protein>
    <submittedName>
        <fullName evidence="2">Uncharacterized protein</fullName>
    </submittedName>
</protein>
<organism evidence="2 3">
    <name type="scientific">Symbiodinium necroappetens</name>
    <dbReference type="NCBI Taxonomy" id="1628268"/>
    <lineage>
        <taxon>Eukaryota</taxon>
        <taxon>Sar</taxon>
        <taxon>Alveolata</taxon>
        <taxon>Dinophyceae</taxon>
        <taxon>Suessiales</taxon>
        <taxon>Symbiodiniaceae</taxon>
        <taxon>Symbiodinium</taxon>
    </lineage>
</organism>
<evidence type="ECO:0000256" key="1">
    <source>
        <dbReference type="SAM" id="Phobius"/>
    </source>
</evidence>
<name>A0A812XEE6_9DINO</name>
<sequence>LAEIAASHDFLVTEKDKMSRALAQFGRAAVDTRFGSQDTEASTPPRQAALSIMARSSKLITACVALAACVALRCLAFVSGPAPAAQLRGTTPLEVAAGAAVPAVMMTPTAAMAADGEGMPSVVLGVGILCMLAAFSAVSSVISATVTSESRKYPVHPAATLSIMARSSKLITACVALAACVALRCLAFVSGPAPAAQLRGTTPLEVAAGAAVPAVMMTPTAAMAADGEGMPSVVLGVGILCMLAAFSAVSSVISATVTSELAATLSIMARSSKLITACVALAACVALRCLAFVSAAVPAVMMTPTAAMAADGEGMPSVVLGVGIL</sequence>
<evidence type="ECO:0000313" key="2">
    <source>
        <dbReference type="EMBL" id="CAE7727061.1"/>
    </source>
</evidence>